<keyword evidence="8" id="KW-1185">Reference proteome</keyword>
<keyword evidence="4 6" id="KW-1133">Transmembrane helix</keyword>
<accession>A0A3A2ZFP6</accession>
<dbReference type="GO" id="GO:0000422">
    <property type="term" value="P:autophagy of mitochondrion"/>
    <property type="evidence" value="ECO:0007669"/>
    <property type="project" value="TreeGrafter"/>
</dbReference>
<evidence type="ECO:0008006" key="9">
    <source>
        <dbReference type="Google" id="ProtNLM"/>
    </source>
</evidence>
<dbReference type="STRING" id="2070753.A0A3A2ZFP6"/>
<organism evidence="7 8">
    <name type="scientific">Aspergillus sclerotialis</name>
    <dbReference type="NCBI Taxonomy" id="2070753"/>
    <lineage>
        <taxon>Eukaryota</taxon>
        <taxon>Fungi</taxon>
        <taxon>Dikarya</taxon>
        <taxon>Ascomycota</taxon>
        <taxon>Pezizomycotina</taxon>
        <taxon>Eurotiomycetes</taxon>
        <taxon>Eurotiomycetidae</taxon>
        <taxon>Eurotiales</taxon>
        <taxon>Aspergillaceae</taxon>
        <taxon>Aspergillus</taxon>
        <taxon>Aspergillus subgen. Polypaecilum</taxon>
    </lineage>
</organism>
<protein>
    <recommendedName>
        <fullName evidence="9">FUN14 family</fullName>
    </recommendedName>
</protein>
<keyword evidence="5 6" id="KW-0472">Membrane</keyword>
<dbReference type="OrthoDB" id="3990500at2759"/>
<reference evidence="8" key="1">
    <citation type="submission" date="2017-02" db="EMBL/GenBank/DDBJ databases">
        <authorList>
            <person name="Tafer H."/>
            <person name="Lopandic K."/>
        </authorList>
    </citation>
    <scope>NUCLEOTIDE SEQUENCE [LARGE SCALE GENOMIC DNA]</scope>
    <source>
        <strain evidence="8">CBS 366.77</strain>
    </source>
</reference>
<evidence type="ECO:0000256" key="3">
    <source>
        <dbReference type="ARBA" id="ARBA00022692"/>
    </source>
</evidence>
<evidence type="ECO:0000313" key="7">
    <source>
        <dbReference type="EMBL" id="RJE22008.1"/>
    </source>
</evidence>
<evidence type="ECO:0000256" key="5">
    <source>
        <dbReference type="ARBA" id="ARBA00023136"/>
    </source>
</evidence>
<dbReference type="GO" id="GO:0005741">
    <property type="term" value="C:mitochondrial outer membrane"/>
    <property type="evidence" value="ECO:0007669"/>
    <property type="project" value="TreeGrafter"/>
</dbReference>
<evidence type="ECO:0000256" key="2">
    <source>
        <dbReference type="ARBA" id="ARBA00009160"/>
    </source>
</evidence>
<evidence type="ECO:0000256" key="1">
    <source>
        <dbReference type="ARBA" id="ARBA00004370"/>
    </source>
</evidence>
<sequence>MASLLLSRASAAVGIGLGLSFSLPSFSPFRSAPMLCQYTAPYYRTDSAAAPETGWSIGPNDPLLRKQGRTTNNVSKARTMRQVSLGSVLGLLVGVGLRAFSRVLVVLLGIGVVAVEWAASRGYNLLPVNTMQKYVKSVDLHKSITENMPFKITFGATMALAAFAQF</sequence>
<gene>
    <name evidence="7" type="ORF">PHISCL_05673</name>
</gene>
<comment type="caution">
    <text evidence="7">The sequence shown here is derived from an EMBL/GenBank/DDBJ whole genome shotgun (WGS) entry which is preliminary data.</text>
</comment>
<keyword evidence="3 6" id="KW-0812">Transmembrane</keyword>
<feature type="transmembrane region" description="Helical" evidence="6">
    <location>
        <begin position="99"/>
        <end position="119"/>
    </location>
</feature>
<dbReference type="Proteomes" id="UP000266188">
    <property type="component" value="Unassembled WGS sequence"/>
</dbReference>
<comment type="similarity">
    <text evidence="2">Belongs to the FUN14 family.</text>
</comment>
<dbReference type="PANTHER" id="PTHR21346">
    <property type="entry name" value="FUN14 DOMAIN CONTAINING"/>
    <property type="match status" value="1"/>
</dbReference>
<evidence type="ECO:0000313" key="8">
    <source>
        <dbReference type="Proteomes" id="UP000266188"/>
    </source>
</evidence>
<dbReference type="EMBL" id="MVGC01000192">
    <property type="protein sequence ID" value="RJE22008.1"/>
    <property type="molecule type" value="Genomic_DNA"/>
</dbReference>
<dbReference type="AlphaFoldDB" id="A0A3A2ZFP6"/>
<name>A0A3A2ZFP6_9EURO</name>
<proteinExistence type="inferred from homology"/>
<comment type="subcellular location">
    <subcellularLocation>
        <location evidence="1">Membrane</location>
    </subcellularLocation>
</comment>
<evidence type="ECO:0000256" key="6">
    <source>
        <dbReference type="SAM" id="Phobius"/>
    </source>
</evidence>
<dbReference type="PANTHER" id="PTHR21346:SF0">
    <property type="entry name" value="RE45833P"/>
    <property type="match status" value="1"/>
</dbReference>
<dbReference type="InterPro" id="IPR007014">
    <property type="entry name" value="FUN14"/>
</dbReference>
<evidence type="ECO:0000256" key="4">
    <source>
        <dbReference type="ARBA" id="ARBA00022989"/>
    </source>
</evidence>
<dbReference type="Pfam" id="PF04930">
    <property type="entry name" value="FUN14"/>
    <property type="match status" value="1"/>
</dbReference>